<evidence type="ECO:0000256" key="2">
    <source>
        <dbReference type="ARBA" id="ARBA00004994"/>
    </source>
</evidence>
<comment type="function">
    <text evidence="1 11">Catalyzes the NADPH-dependent reduction of ketopantoate into pantoic acid.</text>
</comment>
<comment type="similarity">
    <text evidence="3 11">Belongs to the ketopantoate reductase family.</text>
</comment>
<evidence type="ECO:0000259" key="13">
    <source>
        <dbReference type="Pfam" id="PF08546"/>
    </source>
</evidence>
<dbReference type="Gene3D" id="3.40.50.720">
    <property type="entry name" value="NAD(P)-binding Rossmann-like Domain"/>
    <property type="match status" value="1"/>
</dbReference>
<sequence length="300" mass="32794">MNVAIIGAGAVGQLTASFLAESGMAVTLVARRQGQADELNAKYLTRVNVDGAKTVHKVVSTTKLKRLPQQDLIVIAVKYGQLQELYGQLSALPSTVSLLFMQNGLAHYDEALRLPQKNIAFCSVSFGAQMIDQSTVQHRGVGVCKISVERGNSGAFNDLLQLKNSLFPVELVANAEQMLFEKAVFNCLINPLTAILQVRNGELVTNKQAFLLMQTIYQELTEAFEGIEQAIPFLKVIELCEKTASNTSSMLADRIHGRKSEIDTIVGVILEKALANGHGLPTLRTLYHQVLAIEESGERR</sequence>
<evidence type="ECO:0000259" key="12">
    <source>
        <dbReference type="Pfam" id="PF02558"/>
    </source>
</evidence>
<dbReference type="InterPro" id="IPR050838">
    <property type="entry name" value="Ketopantoate_reductase"/>
</dbReference>
<name>A0A0K9F5F7_9BACI</name>
<dbReference type="InterPro" id="IPR008927">
    <property type="entry name" value="6-PGluconate_DH-like_C_sf"/>
</dbReference>
<evidence type="ECO:0000313" key="15">
    <source>
        <dbReference type="Proteomes" id="UP000037326"/>
    </source>
</evidence>
<dbReference type="InterPro" id="IPR003710">
    <property type="entry name" value="ApbA"/>
</dbReference>
<keyword evidence="7 11" id="KW-0521">NADP</keyword>
<dbReference type="AlphaFoldDB" id="A0A0K9F5F7"/>
<dbReference type="InterPro" id="IPR036291">
    <property type="entry name" value="NAD(P)-bd_dom_sf"/>
</dbReference>
<dbReference type="OrthoDB" id="9800163at2"/>
<dbReference type="UniPathway" id="UPA00028">
    <property type="reaction ID" value="UER00004"/>
</dbReference>
<dbReference type="SUPFAM" id="SSF51735">
    <property type="entry name" value="NAD(P)-binding Rossmann-fold domains"/>
    <property type="match status" value="1"/>
</dbReference>
<comment type="catalytic activity">
    <reaction evidence="10 11">
        <text>(R)-pantoate + NADP(+) = 2-dehydropantoate + NADPH + H(+)</text>
        <dbReference type="Rhea" id="RHEA:16233"/>
        <dbReference type="ChEBI" id="CHEBI:11561"/>
        <dbReference type="ChEBI" id="CHEBI:15378"/>
        <dbReference type="ChEBI" id="CHEBI:15980"/>
        <dbReference type="ChEBI" id="CHEBI:57783"/>
        <dbReference type="ChEBI" id="CHEBI:58349"/>
        <dbReference type="EC" id="1.1.1.169"/>
    </reaction>
</comment>
<evidence type="ECO:0000313" key="14">
    <source>
        <dbReference type="EMBL" id="KMY29427.1"/>
    </source>
</evidence>
<evidence type="ECO:0000256" key="8">
    <source>
        <dbReference type="ARBA" id="ARBA00023002"/>
    </source>
</evidence>
<comment type="pathway">
    <text evidence="2 11">Cofactor biosynthesis; (R)-pantothenate biosynthesis; (R)-pantoate from 3-methyl-2-oxobutanoate: step 2/2.</text>
</comment>
<dbReference type="GO" id="GO:0008677">
    <property type="term" value="F:2-dehydropantoate 2-reductase activity"/>
    <property type="evidence" value="ECO:0007669"/>
    <property type="project" value="UniProtKB-EC"/>
</dbReference>
<accession>A0A0K9F5F7</accession>
<dbReference type="GO" id="GO:0005737">
    <property type="term" value="C:cytoplasm"/>
    <property type="evidence" value="ECO:0007669"/>
    <property type="project" value="TreeGrafter"/>
</dbReference>
<dbReference type="Proteomes" id="UP000037326">
    <property type="component" value="Unassembled WGS sequence"/>
</dbReference>
<evidence type="ECO:0000256" key="11">
    <source>
        <dbReference type="RuleBase" id="RU362068"/>
    </source>
</evidence>
<evidence type="ECO:0000256" key="10">
    <source>
        <dbReference type="ARBA" id="ARBA00048793"/>
    </source>
</evidence>
<keyword evidence="6 11" id="KW-0566">Pantothenate biosynthesis</keyword>
<dbReference type="SUPFAM" id="SSF48179">
    <property type="entry name" value="6-phosphogluconate dehydrogenase C-terminal domain-like"/>
    <property type="match status" value="1"/>
</dbReference>
<evidence type="ECO:0000256" key="5">
    <source>
        <dbReference type="ARBA" id="ARBA00019465"/>
    </source>
</evidence>
<gene>
    <name evidence="14" type="ORF">ACZ11_20220</name>
</gene>
<dbReference type="RefSeq" id="WP_049668331.1">
    <property type="nucleotide sequence ID" value="NZ_LFXJ01000010.1"/>
</dbReference>
<comment type="caution">
    <text evidence="14">The sequence shown here is derived from an EMBL/GenBank/DDBJ whole genome shotgun (WGS) entry which is preliminary data.</text>
</comment>
<dbReference type="Gene3D" id="1.10.1040.10">
    <property type="entry name" value="N-(1-d-carboxylethyl)-l-norvaline Dehydrogenase, domain 2"/>
    <property type="match status" value="1"/>
</dbReference>
<organism evidence="14 15">
    <name type="scientific">Lysinibacillus xylanilyticus</name>
    <dbReference type="NCBI Taxonomy" id="582475"/>
    <lineage>
        <taxon>Bacteria</taxon>
        <taxon>Bacillati</taxon>
        <taxon>Bacillota</taxon>
        <taxon>Bacilli</taxon>
        <taxon>Bacillales</taxon>
        <taxon>Bacillaceae</taxon>
        <taxon>Lysinibacillus</taxon>
    </lineage>
</organism>
<dbReference type="GeneID" id="96600537"/>
<dbReference type="InterPro" id="IPR013328">
    <property type="entry name" value="6PGD_dom2"/>
</dbReference>
<reference evidence="15" key="1">
    <citation type="submission" date="2015-07" db="EMBL/GenBank/DDBJ databases">
        <authorList>
            <consortium name="Consortium for Microbial Forensics and Genomics (microFORGE)"/>
            <person name="Knight B.M."/>
            <person name="Roberts D.P."/>
            <person name="Lin D."/>
            <person name="Hari K."/>
            <person name="Fletcher J."/>
            <person name="Melcher U."/>
            <person name="Blagden T."/>
            <person name="Winegar R.A."/>
        </authorList>
    </citation>
    <scope>NUCLEOTIDE SEQUENCE [LARGE SCALE GENOMIC DNA]</scope>
    <source>
        <strain evidence="15">DSM 23493</strain>
    </source>
</reference>
<dbReference type="EC" id="1.1.1.169" evidence="4 11"/>
<dbReference type="GO" id="GO:0050661">
    <property type="term" value="F:NADP binding"/>
    <property type="evidence" value="ECO:0007669"/>
    <property type="project" value="TreeGrafter"/>
</dbReference>
<evidence type="ECO:0000256" key="9">
    <source>
        <dbReference type="ARBA" id="ARBA00032024"/>
    </source>
</evidence>
<feature type="domain" description="Ketopantoate reductase C-terminal" evidence="13">
    <location>
        <begin position="175"/>
        <end position="293"/>
    </location>
</feature>
<protein>
    <recommendedName>
        <fullName evidence="5 11">2-dehydropantoate 2-reductase</fullName>
        <ecNumber evidence="4 11">1.1.1.169</ecNumber>
    </recommendedName>
    <alternativeName>
        <fullName evidence="9 11">Ketopantoate reductase</fullName>
    </alternativeName>
</protein>
<dbReference type="NCBIfam" id="TIGR00745">
    <property type="entry name" value="apbA_panE"/>
    <property type="match status" value="1"/>
</dbReference>
<proteinExistence type="inferred from homology"/>
<dbReference type="GO" id="GO:0015940">
    <property type="term" value="P:pantothenate biosynthetic process"/>
    <property type="evidence" value="ECO:0007669"/>
    <property type="project" value="UniProtKB-UniPathway"/>
</dbReference>
<feature type="domain" description="Ketopantoate reductase N-terminal" evidence="12">
    <location>
        <begin position="3"/>
        <end position="147"/>
    </location>
</feature>
<evidence type="ECO:0000256" key="3">
    <source>
        <dbReference type="ARBA" id="ARBA00007870"/>
    </source>
</evidence>
<evidence type="ECO:0000256" key="7">
    <source>
        <dbReference type="ARBA" id="ARBA00022857"/>
    </source>
</evidence>
<dbReference type="PANTHER" id="PTHR43765">
    <property type="entry name" value="2-DEHYDROPANTOATE 2-REDUCTASE-RELATED"/>
    <property type="match status" value="1"/>
</dbReference>
<evidence type="ECO:0000256" key="4">
    <source>
        <dbReference type="ARBA" id="ARBA00013014"/>
    </source>
</evidence>
<dbReference type="Pfam" id="PF02558">
    <property type="entry name" value="ApbA"/>
    <property type="match status" value="1"/>
</dbReference>
<evidence type="ECO:0000256" key="1">
    <source>
        <dbReference type="ARBA" id="ARBA00002919"/>
    </source>
</evidence>
<dbReference type="InterPro" id="IPR013752">
    <property type="entry name" value="KPA_reductase"/>
</dbReference>
<dbReference type="PATRIC" id="fig|582475.4.peg.3130"/>
<dbReference type="InterPro" id="IPR013332">
    <property type="entry name" value="KPR_N"/>
</dbReference>
<dbReference type="EMBL" id="LFXJ01000010">
    <property type="protein sequence ID" value="KMY29427.1"/>
    <property type="molecule type" value="Genomic_DNA"/>
</dbReference>
<dbReference type="Pfam" id="PF08546">
    <property type="entry name" value="ApbA_C"/>
    <property type="match status" value="1"/>
</dbReference>
<dbReference type="PANTHER" id="PTHR43765:SF2">
    <property type="entry name" value="2-DEHYDROPANTOATE 2-REDUCTASE"/>
    <property type="match status" value="1"/>
</dbReference>
<evidence type="ECO:0000256" key="6">
    <source>
        <dbReference type="ARBA" id="ARBA00022655"/>
    </source>
</evidence>
<keyword evidence="8 11" id="KW-0560">Oxidoreductase</keyword>